<protein>
    <submittedName>
        <fullName evidence="1">Uncharacterized protein</fullName>
    </submittedName>
</protein>
<dbReference type="Gene3D" id="3.90.930.1">
    <property type="match status" value="1"/>
</dbReference>
<keyword evidence="2" id="KW-1185">Reference proteome</keyword>
<dbReference type="OrthoDB" id="1428549at2"/>
<dbReference type="Proteomes" id="UP000092164">
    <property type="component" value="Unassembled WGS sequence"/>
</dbReference>
<proteinExistence type="predicted"/>
<organism evidence="1 2">
    <name type="scientific">Maribacter hydrothermalis</name>
    <dbReference type="NCBI Taxonomy" id="1836467"/>
    <lineage>
        <taxon>Bacteria</taxon>
        <taxon>Pseudomonadati</taxon>
        <taxon>Bacteroidota</taxon>
        <taxon>Flavobacteriia</taxon>
        <taxon>Flavobacteriales</taxon>
        <taxon>Flavobacteriaceae</taxon>
        <taxon>Maribacter</taxon>
    </lineage>
</organism>
<dbReference type="RefSeq" id="WP_068480968.1">
    <property type="nucleotide sequence ID" value="NZ_CP018760.1"/>
</dbReference>
<dbReference type="PROSITE" id="PS51257">
    <property type="entry name" value="PROKAR_LIPOPROTEIN"/>
    <property type="match status" value="1"/>
</dbReference>
<name>A0A1B7ZF05_9FLAO</name>
<sequence length="763" mass="86368">MKVKVFTIFCALLLTMGCNKDDDTVEETQVEKPEEQELPNEPTSVTVLTGKFIDAAVQGLTFETATQEGLTNENGEFKYVEGEEITFKVGEVAIGSVIAKDKITPIDIALVADASASIESPITKNIAAFLQTLDDDQDHSNGINLTADVIAALGVQSVDFSSSITSTLADIIINISLQTGSYLEIVYPETAAVNMAAALELEYTPQENLALTHLLPLLESLYAADVPKSAVYKNSFNADGTLLSMAIILRYSGRVLHELTFSNYNEVGLPLKFTKSDLSPKLLAGIYSYPVNTYSNSFDIGYNSLNQIEQITFEPGSTNSQHIFQFTEWNEVNKGLIYIESITDEANIYSQEKTYTNTYEDDKLVTQNVHSISQTNDVAGQFFSNDDYNITSTFKYNEKNNFSEISNSSNREYSSQYLDDLPYESISSTTQVWKLNYTQTNKLAELNINSNTIGQNYTSSFDNNFMFDDYELVDANTFTSGDGFQQIKTLQGGYLLTSESFDNGLLSYSIIYETDGSHVEMINEYNDNSEIIFSYANHWVILSTGYYAIQKTEYFEADGTLTDYFSYDFHENGIIKETRSYNALDELNWIDYYDENGYWVKTEYFDLGSLYYTYLYENDANGIRISAEGYDVDGILDIAYYYNELGNIYYEEYYFEGVIEEYYNYNYVNGILTTVEGYLADGQLYLIEYYEDGLYVRSEFYDAEGNLTDTSTGKSFSVQANRRSVSLKLDAAKRLHDSYESKAVKRIVKSKYALRDKLMLEQN</sequence>
<gene>
    <name evidence="1" type="ORF">A9200_01655</name>
</gene>
<evidence type="ECO:0000313" key="1">
    <source>
        <dbReference type="EMBL" id="OBR42121.1"/>
    </source>
</evidence>
<comment type="caution">
    <text evidence="1">The sequence shown here is derived from an EMBL/GenBank/DDBJ whole genome shotgun (WGS) entry which is preliminary data.</text>
</comment>
<dbReference type="AlphaFoldDB" id="A0A1B7ZF05"/>
<accession>A0A1B7ZF05</accession>
<reference evidence="2" key="1">
    <citation type="submission" date="2016-06" db="EMBL/GenBank/DDBJ databases">
        <authorList>
            <person name="Zhan P."/>
        </authorList>
    </citation>
    <scope>NUCLEOTIDE SEQUENCE [LARGE SCALE GENOMIC DNA]</scope>
    <source>
        <strain evidence="2">T28</strain>
    </source>
</reference>
<dbReference type="KEGG" id="mart:BTR34_10025"/>
<dbReference type="STRING" id="1836467.BTR34_10025"/>
<evidence type="ECO:0000313" key="2">
    <source>
        <dbReference type="Proteomes" id="UP000092164"/>
    </source>
</evidence>
<dbReference type="EMBL" id="LZFP01000001">
    <property type="protein sequence ID" value="OBR42121.1"/>
    <property type="molecule type" value="Genomic_DNA"/>
</dbReference>